<dbReference type="OrthoDB" id="6130531at2759"/>
<keyword evidence="1" id="KW-1015">Disulfide bond</keyword>
<keyword evidence="1" id="KW-0245">EGF-like domain</keyword>
<dbReference type="AlphaFoldDB" id="F0YS39"/>
<feature type="domain" description="EGF-like" evidence="2">
    <location>
        <begin position="71"/>
        <end position="105"/>
    </location>
</feature>
<dbReference type="eggNOG" id="KOG1225">
    <property type="taxonomic scope" value="Eukaryota"/>
</dbReference>
<evidence type="ECO:0000313" key="3">
    <source>
        <dbReference type="EMBL" id="EGB02070.1"/>
    </source>
</evidence>
<protein>
    <recommendedName>
        <fullName evidence="2">EGF-like domain-containing protein</fullName>
    </recommendedName>
</protein>
<sequence>RHVDDVDCLSEPFAGGAIYNGTFKQWPIEPMENNFFSHTGNPGLTNFTCDVSGASSTSGAPVECNITNLVSDDVTEYEYCGRRGQCDFTSGTCYCIDGYEGSTCTASSYAESGSNTLPGVDIHAAGNDYVGDLFKLSTDKSSASDFTFMKIIADDEDLLSIRGDGLLSIAQIDVTTYGATVSAGGLTILTDGAKIEDGGLQVSSTALDDPVLHIVGDGESFTDALLRVDSVRSEDANYWFARFNTAYDVTDGSYDVNVFSIRGDGYTKIEGELHVNNVTSVHSLELTGAGFTINQGGLHIIEDGATIYDGGAEIRNNNLTVLRAYHNDAFRDKDNGTVFSVESSADFTRDINLIEAIMDADSAYTPETVFRVNGLPRTYIDQGGLDVIGGITVSSAGINITAGGLWVSSGGVHVQGWEREATRGAPRELRDGAWIMARLGRSGS</sequence>
<evidence type="ECO:0000313" key="4">
    <source>
        <dbReference type="Proteomes" id="UP000002729"/>
    </source>
</evidence>
<proteinExistence type="predicted"/>
<dbReference type="EMBL" id="GL833838">
    <property type="protein sequence ID" value="EGB02070.1"/>
    <property type="molecule type" value="Genomic_DNA"/>
</dbReference>
<dbReference type="GeneID" id="20227335"/>
<dbReference type="PROSITE" id="PS00022">
    <property type="entry name" value="EGF_1"/>
    <property type="match status" value="1"/>
</dbReference>
<dbReference type="InParanoid" id="F0YS39"/>
<accession>F0YS39</accession>
<evidence type="ECO:0000259" key="2">
    <source>
        <dbReference type="PROSITE" id="PS50026"/>
    </source>
</evidence>
<dbReference type="Proteomes" id="UP000002729">
    <property type="component" value="Unassembled WGS sequence"/>
</dbReference>
<dbReference type="PROSITE" id="PS50026">
    <property type="entry name" value="EGF_3"/>
    <property type="match status" value="1"/>
</dbReference>
<name>F0YS39_AURAN</name>
<feature type="disulfide bond" evidence="1">
    <location>
        <begin position="95"/>
        <end position="104"/>
    </location>
</feature>
<dbReference type="PROSITE" id="PS01186">
    <property type="entry name" value="EGF_2"/>
    <property type="match status" value="1"/>
</dbReference>
<dbReference type="OMA" id="PVECNIT"/>
<dbReference type="RefSeq" id="XP_009043231.1">
    <property type="nucleotide sequence ID" value="XM_009044983.1"/>
</dbReference>
<organism evidence="4">
    <name type="scientific">Aureococcus anophagefferens</name>
    <name type="common">Harmful bloom alga</name>
    <dbReference type="NCBI Taxonomy" id="44056"/>
    <lineage>
        <taxon>Eukaryota</taxon>
        <taxon>Sar</taxon>
        <taxon>Stramenopiles</taxon>
        <taxon>Ochrophyta</taxon>
        <taxon>Pelagophyceae</taxon>
        <taxon>Pelagomonadales</taxon>
        <taxon>Pelagomonadaceae</taxon>
        <taxon>Aureococcus</taxon>
    </lineage>
</organism>
<evidence type="ECO:0000256" key="1">
    <source>
        <dbReference type="PROSITE-ProRule" id="PRU00076"/>
    </source>
</evidence>
<dbReference type="InterPro" id="IPR002049">
    <property type="entry name" value="LE_dom"/>
</dbReference>
<reference evidence="3 4" key="1">
    <citation type="journal article" date="2011" name="Proc. Natl. Acad. Sci. U.S.A.">
        <title>Niche of harmful alga Aureococcus anophagefferens revealed through ecogenomics.</title>
        <authorList>
            <person name="Gobler C.J."/>
            <person name="Berry D.L."/>
            <person name="Dyhrman S.T."/>
            <person name="Wilhelm S.W."/>
            <person name="Salamov A."/>
            <person name="Lobanov A.V."/>
            <person name="Zhang Y."/>
            <person name="Collier J.L."/>
            <person name="Wurch L.L."/>
            <person name="Kustka A.B."/>
            <person name="Dill B.D."/>
            <person name="Shah M."/>
            <person name="VerBerkmoes N.C."/>
            <person name="Kuo A."/>
            <person name="Terry A."/>
            <person name="Pangilinan J."/>
            <person name="Lindquist E.A."/>
            <person name="Lucas S."/>
            <person name="Paulsen I.T."/>
            <person name="Hattenrath-Lehmann T.K."/>
            <person name="Talmage S.C."/>
            <person name="Walker E.A."/>
            <person name="Koch F."/>
            <person name="Burson A.M."/>
            <person name="Marcoval M.A."/>
            <person name="Tang Y.Z."/>
            <person name="Lecleir G.R."/>
            <person name="Coyne K.J."/>
            <person name="Berg G.M."/>
            <person name="Bertrand E.M."/>
            <person name="Saito M.A."/>
            <person name="Gladyshev V.N."/>
            <person name="Grigoriev I.V."/>
        </authorList>
    </citation>
    <scope>NUCLEOTIDE SEQUENCE [LARGE SCALE GENOMIC DNA]</scope>
    <source>
        <strain evidence="4">CCMP 1984</strain>
    </source>
</reference>
<feature type="non-terminal residue" evidence="3">
    <location>
        <position position="1"/>
    </location>
</feature>
<comment type="caution">
    <text evidence="1">Lacks conserved residue(s) required for the propagation of feature annotation.</text>
</comment>
<gene>
    <name evidence="3" type="ORF">AURANDRAFT_69225</name>
</gene>
<dbReference type="KEGG" id="aaf:AURANDRAFT_69225"/>
<keyword evidence="4" id="KW-1185">Reference proteome</keyword>
<dbReference type="CDD" id="cd00055">
    <property type="entry name" value="EGF_Lam"/>
    <property type="match status" value="1"/>
</dbReference>
<dbReference type="InterPro" id="IPR000742">
    <property type="entry name" value="EGF"/>
</dbReference>